<dbReference type="AlphaFoldDB" id="M1DSE9"/>
<reference evidence="1" key="2">
    <citation type="submission" date="2015-06" db="UniProtKB">
        <authorList>
            <consortium name="EnsemblPlants"/>
        </authorList>
    </citation>
    <scope>IDENTIFICATION</scope>
    <source>
        <strain evidence="1">DM1-3 516 R44</strain>
    </source>
</reference>
<sequence length="172" mass="19335">MGSRLIAKRLSDGNLNRLKTLNPEDKLPMQTGDGLEQRASSCAIGMTKKVMGSGFRMTKEQIEKYQERDQNMAKMMIQLDILAKNVIGSGLKSVNVVGIGGANPDEAQFEAIYNEKVNFLANQRGGFRSNYPRGCGLDFEVRGENWHVGPFGELGRARRRVWQFTKRPLDRL</sequence>
<reference evidence="2" key="1">
    <citation type="journal article" date="2011" name="Nature">
        <title>Genome sequence and analysis of the tuber crop potato.</title>
        <authorList>
            <consortium name="The Potato Genome Sequencing Consortium"/>
        </authorList>
    </citation>
    <scope>NUCLEOTIDE SEQUENCE [LARGE SCALE GENOMIC DNA]</scope>
    <source>
        <strain evidence="2">cv. DM1-3 516 R44</strain>
    </source>
</reference>
<dbReference type="EnsemblPlants" id="PGSC0003DMT400093651">
    <property type="protein sequence ID" value="PGSC0003DMT400093651"/>
    <property type="gene ID" value="PGSC0003DMG400043222"/>
</dbReference>
<dbReference type="PaxDb" id="4113-PGSC0003DMT400093651"/>
<evidence type="ECO:0000313" key="2">
    <source>
        <dbReference type="Proteomes" id="UP000011115"/>
    </source>
</evidence>
<protein>
    <submittedName>
        <fullName evidence="1">Uncharacterized protein</fullName>
    </submittedName>
</protein>
<dbReference type="Proteomes" id="UP000011115">
    <property type="component" value="Unassembled WGS sequence"/>
</dbReference>
<dbReference type="HOGENOM" id="CLU_1557945_0_0_1"/>
<dbReference type="InParanoid" id="M1DSE9"/>
<proteinExistence type="predicted"/>
<organism evidence="1 2">
    <name type="scientific">Solanum tuberosum</name>
    <name type="common">Potato</name>
    <dbReference type="NCBI Taxonomy" id="4113"/>
    <lineage>
        <taxon>Eukaryota</taxon>
        <taxon>Viridiplantae</taxon>
        <taxon>Streptophyta</taxon>
        <taxon>Embryophyta</taxon>
        <taxon>Tracheophyta</taxon>
        <taxon>Spermatophyta</taxon>
        <taxon>Magnoliopsida</taxon>
        <taxon>eudicotyledons</taxon>
        <taxon>Gunneridae</taxon>
        <taxon>Pentapetalae</taxon>
        <taxon>asterids</taxon>
        <taxon>lamiids</taxon>
        <taxon>Solanales</taxon>
        <taxon>Solanaceae</taxon>
        <taxon>Solanoideae</taxon>
        <taxon>Solaneae</taxon>
        <taxon>Solanum</taxon>
    </lineage>
</organism>
<name>M1DSE9_SOLTU</name>
<accession>M1DSE9</accession>
<keyword evidence="2" id="KW-1185">Reference proteome</keyword>
<dbReference type="Gramene" id="PGSC0003DMT400093651">
    <property type="protein sequence ID" value="PGSC0003DMT400093651"/>
    <property type="gene ID" value="PGSC0003DMG400043222"/>
</dbReference>
<evidence type="ECO:0000313" key="1">
    <source>
        <dbReference type="EnsemblPlants" id="PGSC0003DMT400093651"/>
    </source>
</evidence>